<evidence type="ECO:0000256" key="1">
    <source>
        <dbReference type="ARBA" id="ARBA00010457"/>
    </source>
</evidence>
<proteinExistence type="inferred from homology"/>
<sequence>MFKHHHTSIRSHLPDTASTARLETSGRDGDAGSLRSRTRLAACCAGLTAAALLLSGCGGGSSDSASANAAAADSSSPSAGMEDMEGMAMGDPSATPADKIPGAEVVKATFKLLDTRPPGMDDVKGTASLAQGPKGTTVTVSLTGLKPGEQYMSHLHGRPCATKGGGEHFQFDKGGATTPPNEVHLMFTADKSGMGMTTVNNDRKTGKKAVAVVVHPMEAMDNRIACADFDF</sequence>
<name>A0ABW6LMN3_9ACTN</name>
<feature type="region of interest" description="Disordered" evidence="2">
    <location>
        <begin position="1"/>
        <end position="33"/>
    </location>
</feature>
<gene>
    <name evidence="3" type="ORF">ACFYM3_34785</name>
</gene>
<comment type="caution">
    <text evidence="3">The sequence shown here is derived from an EMBL/GenBank/DDBJ whole genome shotgun (WGS) entry which is preliminary data.</text>
</comment>
<accession>A0ABW6LMN3</accession>
<evidence type="ECO:0000256" key="2">
    <source>
        <dbReference type="SAM" id="MobiDB-lite"/>
    </source>
</evidence>
<evidence type="ECO:0000313" key="3">
    <source>
        <dbReference type="EMBL" id="MFE9229673.1"/>
    </source>
</evidence>
<feature type="compositionally biased region" description="Low complexity" evidence="2">
    <location>
        <begin position="63"/>
        <end position="91"/>
    </location>
</feature>
<dbReference type="EMBL" id="JBIAFP010000027">
    <property type="protein sequence ID" value="MFE9229673.1"/>
    <property type="molecule type" value="Genomic_DNA"/>
</dbReference>
<protein>
    <submittedName>
        <fullName evidence="3">Superoxide dismutase family protein</fullName>
    </submittedName>
</protein>
<evidence type="ECO:0000313" key="4">
    <source>
        <dbReference type="Proteomes" id="UP001601288"/>
    </source>
</evidence>
<comment type="similarity">
    <text evidence="1">Belongs to the Cu-Zn superoxide dismutase family.</text>
</comment>
<reference evidence="3 4" key="1">
    <citation type="submission" date="2024-10" db="EMBL/GenBank/DDBJ databases">
        <title>The Natural Products Discovery Center: Release of the First 8490 Sequenced Strains for Exploring Actinobacteria Biosynthetic Diversity.</title>
        <authorList>
            <person name="Kalkreuter E."/>
            <person name="Kautsar S.A."/>
            <person name="Yang D."/>
            <person name="Bader C.D."/>
            <person name="Teijaro C.N."/>
            <person name="Fluegel L."/>
            <person name="Davis C.M."/>
            <person name="Simpson J.R."/>
            <person name="Lauterbach L."/>
            <person name="Steele A.D."/>
            <person name="Gui C."/>
            <person name="Meng S."/>
            <person name="Li G."/>
            <person name="Viehrig K."/>
            <person name="Ye F."/>
            <person name="Su P."/>
            <person name="Kiefer A.F."/>
            <person name="Nichols A."/>
            <person name="Cepeda A.J."/>
            <person name="Yan W."/>
            <person name="Fan B."/>
            <person name="Jiang Y."/>
            <person name="Adhikari A."/>
            <person name="Zheng C.-J."/>
            <person name="Schuster L."/>
            <person name="Cowan T.M."/>
            <person name="Smanski M.J."/>
            <person name="Chevrette M.G."/>
            <person name="De Carvalho L.P.S."/>
            <person name="Shen B."/>
        </authorList>
    </citation>
    <scope>NUCLEOTIDE SEQUENCE [LARGE SCALE GENOMIC DNA]</scope>
    <source>
        <strain evidence="3 4">NPDC007066</strain>
    </source>
</reference>
<dbReference type="RefSeq" id="WP_358285650.1">
    <property type="nucleotide sequence ID" value="NZ_JBEYGJ010000023.1"/>
</dbReference>
<dbReference type="InterPro" id="IPR036423">
    <property type="entry name" value="SOD-like_Cu/Zn_dom_sf"/>
</dbReference>
<feature type="region of interest" description="Disordered" evidence="2">
    <location>
        <begin position="63"/>
        <end position="100"/>
    </location>
</feature>
<keyword evidence="4" id="KW-1185">Reference proteome</keyword>
<organism evidence="3 4">
    <name type="scientific">Streptomyces massasporeus</name>
    <dbReference type="NCBI Taxonomy" id="67324"/>
    <lineage>
        <taxon>Bacteria</taxon>
        <taxon>Bacillati</taxon>
        <taxon>Actinomycetota</taxon>
        <taxon>Actinomycetes</taxon>
        <taxon>Kitasatosporales</taxon>
        <taxon>Streptomycetaceae</taxon>
        <taxon>Streptomyces</taxon>
    </lineage>
</organism>
<dbReference type="Gene3D" id="2.60.40.200">
    <property type="entry name" value="Superoxide dismutase, copper/zinc binding domain"/>
    <property type="match status" value="1"/>
</dbReference>
<dbReference type="Proteomes" id="UP001601288">
    <property type="component" value="Unassembled WGS sequence"/>
</dbReference>
<dbReference type="SUPFAM" id="SSF49329">
    <property type="entry name" value="Cu,Zn superoxide dismutase-like"/>
    <property type="match status" value="1"/>
</dbReference>